<keyword evidence="3 6" id="KW-0694">RNA-binding</keyword>
<evidence type="ECO:0000256" key="4">
    <source>
        <dbReference type="ARBA" id="ARBA00023015"/>
    </source>
</evidence>
<evidence type="ECO:0000256" key="1">
    <source>
        <dbReference type="ARBA" id="ARBA00005952"/>
    </source>
</evidence>
<dbReference type="Pfam" id="PF01029">
    <property type="entry name" value="NusB"/>
    <property type="match status" value="1"/>
</dbReference>
<evidence type="ECO:0000256" key="7">
    <source>
        <dbReference type="SAM" id="MobiDB-lite"/>
    </source>
</evidence>
<dbReference type="PANTHER" id="PTHR11078">
    <property type="entry name" value="N UTILIZATION SUBSTANCE PROTEIN B-RELATED"/>
    <property type="match status" value="1"/>
</dbReference>
<dbReference type="Gene3D" id="1.10.940.10">
    <property type="entry name" value="NusB-like"/>
    <property type="match status" value="1"/>
</dbReference>
<evidence type="ECO:0000256" key="3">
    <source>
        <dbReference type="ARBA" id="ARBA00022884"/>
    </source>
</evidence>
<dbReference type="HAMAP" id="MF_00073">
    <property type="entry name" value="NusB"/>
    <property type="match status" value="1"/>
</dbReference>
<dbReference type="RefSeq" id="WP_213172621.1">
    <property type="nucleotide sequence ID" value="NZ_CP070496.1"/>
</dbReference>
<evidence type="ECO:0000313" key="9">
    <source>
        <dbReference type="EMBL" id="QSB06610.1"/>
    </source>
</evidence>
<dbReference type="GO" id="GO:0003723">
    <property type="term" value="F:RNA binding"/>
    <property type="evidence" value="ECO:0007669"/>
    <property type="project" value="UniProtKB-UniRule"/>
</dbReference>
<reference evidence="9" key="1">
    <citation type="submission" date="2021-02" db="EMBL/GenBank/DDBJ databases">
        <title>Natronoglycomyces albus gen. nov., sp. nov, a haloalkaliphilic actinobacterium from a soda solonchak soil.</title>
        <authorList>
            <person name="Sorokin D.Y."/>
            <person name="Khijniak T.V."/>
            <person name="Zakharycheva A.P."/>
            <person name="Boueva O.V."/>
            <person name="Ariskina E.V."/>
            <person name="Hahnke R.L."/>
            <person name="Bunk B."/>
            <person name="Sproer C."/>
            <person name="Schumann P."/>
            <person name="Evtushenko L.I."/>
            <person name="Kublanov I.V."/>
        </authorList>
    </citation>
    <scope>NUCLEOTIDE SEQUENCE</scope>
    <source>
        <strain evidence="9">DSM 106290</strain>
    </source>
</reference>
<accession>A0A895XWK7</accession>
<dbReference type="InterPro" id="IPR035926">
    <property type="entry name" value="NusB-like_sf"/>
</dbReference>
<dbReference type="PANTHER" id="PTHR11078:SF3">
    <property type="entry name" value="ANTITERMINATION NUSB DOMAIN-CONTAINING PROTEIN"/>
    <property type="match status" value="1"/>
</dbReference>
<dbReference type="SUPFAM" id="SSF48013">
    <property type="entry name" value="NusB-like"/>
    <property type="match status" value="1"/>
</dbReference>
<dbReference type="Proteomes" id="UP000662939">
    <property type="component" value="Chromosome"/>
</dbReference>
<feature type="region of interest" description="Disordered" evidence="7">
    <location>
        <begin position="150"/>
        <end position="233"/>
    </location>
</feature>
<dbReference type="InterPro" id="IPR011605">
    <property type="entry name" value="NusB_fam"/>
</dbReference>
<name>A0A895XWK7_9ACTN</name>
<keyword evidence="5 6" id="KW-0804">Transcription</keyword>
<evidence type="ECO:0000256" key="2">
    <source>
        <dbReference type="ARBA" id="ARBA00022814"/>
    </source>
</evidence>
<protein>
    <recommendedName>
        <fullName evidence="6">Transcription antitermination protein NusB</fullName>
    </recommendedName>
    <alternativeName>
        <fullName evidence="6">Antitermination factor NusB</fullName>
    </alternativeName>
</protein>
<dbReference type="GO" id="GO:0005829">
    <property type="term" value="C:cytosol"/>
    <property type="evidence" value="ECO:0007669"/>
    <property type="project" value="TreeGrafter"/>
</dbReference>
<dbReference type="KEGG" id="nav:JQS30_06855"/>
<keyword evidence="2 6" id="KW-0889">Transcription antitermination</keyword>
<evidence type="ECO:0000256" key="6">
    <source>
        <dbReference type="HAMAP-Rule" id="MF_00073"/>
    </source>
</evidence>
<comment type="similarity">
    <text evidence="1 6">Belongs to the NusB family.</text>
</comment>
<comment type="function">
    <text evidence="6">Involved in transcription antitermination. Required for transcription of ribosomal RNA (rRNA) genes. Binds specifically to the boxA antiterminator sequence of the ribosomal RNA (rrn) operons.</text>
</comment>
<organism evidence="9 10">
    <name type="scientific">Natronoglycomyces albus</name>
    <dbReference type="NCBI Taxonomy" id="2811108"/>
    <lineage>
        <taxon>Bacteria</taxon>
        <taxon>Bacillati</taxon>
        <taxon>Actinomycetota</taxon>
        <taxon>Actinomycetes</taxon>
        <taxon>Glycomycetales</taxon>
        <taxon>Glycomycetaceae</taxon>
        <taxon>Natronoglycomyces</taxon>
    </lineage>
</organism>
<keyword evidence="10" id="KW-1185">Reference proteome</keyword>
<proteinExistence type="inferred from homology"/>
<dbReference type="GO" id="GO:0006353">
    <property type="term" value="P:DNA-templated transcription termination"/>
    <property type="evidence" value="ECO:0007669"/>
    <property type="project" value="UniProtKB-UniRule"/>
</dbReference>
<gene>
    <name evidence="6 9" type="primary">nusB</name>
    <name evidence="9" type="ORF">JQS30_06855</name>
</gene>
<feature type="domain" description="NusB/RsmB/TIM44" evidence="8">
    <location>
        <begin position="17"/>
        <end position="142"/>
    </location>
</feature>
<dbReference type="EMBL" id="CP070496">
    <property type="protein sequence ID" value="QSB06610.1"/>
    <property type="molecule type" value="Genomic_DNA"/>
</dbReference>
<evidence type="ECO:0000256" key="5">
    <source>
        <dbReference type="ARBA" id="ARBA00023163"/>
    </source>
</evidence>
<feature type="compositionally biased region" description="Acidic residues" evidence="7">
    <location>
        <begin position="205"/>
        <end position="218"/>
    </location>
</feature>
<sequence length="233" mass="25626">MEKKAQHPTLSARTRWRMRAVEILYEAESRSAEVAKVLTERADRMAADPDGVQQLPPYAVTLARGVDEHRLELDQILNSASQGWSVARMAPVDRNVLRVGLFEIRHVDEVDTPVAIKEAMKVASTIGSTDDPSFVNGVLHRAQFIDYVEDPEPAGDVPKVEPVLDEETPGADEPTVSAILDEEVSPELKAEGDHVSAAGSSSADGFEDDFEFDTDIDLGDFHGESRDSDRDDR</sequence>
<dbReference type="AlphaFoldDB" id="A0A895XWK7"/>
<evidence type="ECO:0000259" key="8">
    <source>
        <dbReference type="Pfam" id="PF01029"/>
    </source>
</evidence>
<feature type="compositionally biased region" description="Basic and acidic residues" evidence="7">
    <location>
        <begin position="219"/>
        <end position="233"/>
    </location>
</feature>
<dbReference type="InterPro" id="IPR006027">
    <property type="entry name" value="NusB_RsmB_TIM44"/>
</dbReference>
<dbReference type="NCBIfam" id="TIGR01951">
    <property type="entry name" value="nusB"/>
    <property type="match status" value="1"/>
</dbReference>
<dbReference type="GO" id="GO:0031564">
    <property type="term" value="P:transcription antitermination"/>
    <property type="evidence" value="ECO:0007669"/>
    <property type="project" value="UniProtKB-KW"/>
</dbReference>
<evidence type="ECO:0000313" key="10">
    <source>
        <dbReference type="Proteomes" id="UP000662939"/>
    </source>
</evidence>
<keyword evidence="4 6" id="KW-0805">Transcription regulation</keyword>